<feature type="compositionally biased region" description="Low complexity" evidence="2">
    <location>
        <begin position="222"/>
        <end position="245"/>
    </location>
</feature>
<dbReference type="AlphaFoldDB" id="A0A836BXB8"/>
<feature type="compositionally biased region" description="Pro residues" evidence="2">
    <location>
        <begin position="176"/>
        <end position="205"/>
    </location>
</feature>
<name>A0A836BXB8_9CHLO</name>
<keyword evidence="4" id="KW-1185">Reference proteome</keyword>
<accession>A0A836BXB8</accession>
<evidence type="ECO:0000256" key="1">
    <source>
        <dbReference type="SAM" id="Coils"/>
    </source>
</evidence>
<feature type="compositionally biased region" description="Basic and acidic residues" evidence="2">
    <location>
        <begin position="44"/>
        <end position="55"/>
    </location>
</feature>
<comment type="caution">
    <text evidence="3">The sequence shown here is derived from an EMBL/GenBank/DDBJ whole genome shotgun (WGS) entry which is preliminary data.</text>
</comment>
<organism evidence="3 4">
    <name type="scientific">Edaphochlamys debaryana</name>
    <dbReference type="NCBI Taxonomy" id="47281"/>
    <lineage>
        <taxon>Eukaryota</taxon>
        <taxon>Viridiplantae</taxon>
        <taxon>Chlorophyta</taxon>
        <taxon>core chlorophytes</taxon>
        <taxon>Chlorophyceae</taxon>
        <taxon>CS clade</taxon>
        <taxon>Chlamydomonadales</taxon>
        <taxon>Chlamydomonadales incertae sedis</taxon>
        <taxon>Edaphochlamys</taxon>
    </lineage>
</organism>
<dbReference type="Proteomes" id="UP000612055">
    <property type="component" value="Unassembled WGS sequence"/>
</dbReference>
<feature type="compositionally biased region" description="Polar residues" evidence="2">
    <location>
        <begin position="211"/>
        <end position="220"/>
    </location>
</feature>
<feature type="compositionally biased region" description="Pro residues" evidence="2">
    <location>
        <begin position="263"/>
        <end position="273"/>
    </location>
</feature>
<feature type="region of interest" description="Disordered" evidence="2">
    <location>
        <begin position="468"/>
        <end position="542"/>
    </location>
</feature>
<feature type="coiled-coil region" evidence="1">
    <location>
        <begin position="381"/>
        <end position="410"/>
    </location>
</feature>
<feature type="region of interest" description="Disordered" evidence="2">
    <location>
        <begin position="124"/>
        <end position="376"/>
    </location>
</feature>
<protein>
    <submittedName>
        <fullName evidence="3">Uncharacterized protein</fullName>
    </submittedName>
</protein>
<proteinExistence type="predicted"/>
<evidence type="ECO:0000256" key="2">
    <source>
        <dbReference type="SAM" id="MobiDB-lite"/>
    </source>
</evidence>
<feature type="compositionally biased region" description="Pro residues" evidence="2">
    <location>
        <begin position="355"/>
        <end position="371"/>
    </location>
</feature>
<evidence type="ECO:0000313" key="4">
    <source>
        <dbReference type="Proteomes" id="UP000612055"/>
    </source>
</evidence>
<keyword evidence="1" id="KW-0175">Coiled coil</keyword>
<evidence type="ECO:0000313" key="3">
    <source>
        <dbReference type="EMBL" id="KAG2491862.1"/>
    </source>
</evidence>
<gene>
    <name evidence="3" type="ORF">HYH03_009816</name>
</gene>
<feature type="compositionally biased region" description="Gly residues" evidence="2">
    <location>
        <begin position="485"/>
        <end position="497"/>
    </location>
</feature>
<reference evidence="3" key="1">
    <citation type="journal article" date="2020" name="bioRxiv">
        <title>Comparative genomics of Chlamydomonas.</title>
        <authorList>
            <person name="Craig R.J."/>
            <person name="Hasan A.R."/>
            <person name="Ness R.W."/>
            <person name="Keightley P.D."/>
        </authorList>
    </citation>
    <scope>NUCLEOTIDE SEQUENCE</scope>
    <source>
        <strain evidence="3">CCAP 11/70</strain>
    </source>
</reference>
<dbReference type="EMBL" id="JAEHOE010000049">
    <property type="protein sequence ID" value="KAG2491862.1"/>
    <property type="molecule type" value="Genomic_DNA"/>
</dbReference>
<feature type="region of interest" description="Disordered" evidence="2">
    <location>
        <begin position="33"/>
        <end position="75"/>
    </location>
</feature>
<sequence length="631" mass="61927">MTFDLLDMLSQAKRTTQMLEAAIALVSDDEVEQDQPGLGHKRVHEAEDSLCEAKRSRGSTGQPAMKPGQQPTSPYPQQVVAVSPAHTYPGDMAPSNVPQPFVAGSQLAAFAPFAETPAAATGGTDLGADCGAPTSSPTRLQQSAVQQAGDAPCYQGGARPRLITTASCPTGRGPSHAPPAPRPSPPAPPPPFPAPRALPPSPPPAASALATTWQDPSSQPDAALSAALGGPGGPWRSALLPRALAQPPPPRTHFPYPSQLAPGPGPRPGPGPGPGFGVGLNGTASGASGGGAPFTADPTGGGVRITKGSRRLRRLDGSGTTFLYGPDGSGLSGTGFLSGPDGSESMLAPQGQASSPPPEGSPAPTPPPAAASPPRDAWAAAAAAAAAARAAEAEAEAAEAAADAAALAEVLGLSPPADYGGGCMGSPMGHRPYGSGAAAEAATEAAAAAHGRAAAGGGYRRRLRSWNAGSSAPVPTPTAHIGPDTGLGSGSGSGLGAGPEWTVSWPTFKGPALPPISARGPAPHQDAWNLAPNGESGMESVSNSGSRIAASAWPAAGPVPYVTAPVYACAGGNAYGVGGSGSGGGSGDGMADTSATAAASEAAAAAAMAAAMVDAWCAGEEERLGAWWRKQ</sequence>
<feature type="compositionally biased region" description="Polar residues" evidence="2">
    <location>
        <begin position="133"/>
        <end position="146"/>
    </location>
</feature>